<protein>
    <submittedName>
        <fullName evidence="2">Uncharacterized protein</fullName>
    </submittedName>
</protein>
<feature type="compositionally biased region" description="Gly residues" evidence="1">
    <location>
        <begin position="58"/>
        <end position="72"/>
    </location>
</feature>
<dbReference type="EMBL" id="OY882867">
    <property type="protein sequence ID" value="CAK6433477.1"/>
    <property type="molecule type" value="Genomic_DNA"/>
</dbReference>
<gene>
    <name evidence="2" type="ORF">MPIPNATIZW_LOCUS1783</name>
</gene>
<accession>A0ABN9ZB83</accession>
<organism evidence="2 3">
    <name type="scientific">Pipistrellus nathusii</name>
    <name type="common">Nathusius' pipistrelle</name>
    <dbReference type="NCBI Taxonomy" id="59473"/>
    <lineage>
        <taxon>Eukaryota</taxon>
        <taxon>Metazoa</taxon>
        <taxon>Chordata</taxon>
        <taxon>Craniata</taxon>
        <taxon>Vertebrata</taxon>
        <taxon>Euteleostomi</taxon>
        <taxon>Mammalia</taxon>
        <taxon>Eutheria</taxon>
        <taxon>Laurasiatheria</taxon>
        <taxon>Chiroptera</taxon>
        <taxon>Yangochiroptera</taxon>
        <taxon>Vespertilionidae</taxon>
        <taxon>Pipistrellus</taxon>
    </lineage>
</organism>
<proteinExistence type="predicted"/>
<feature type="region of interest" description="Disordered" evidence="1">
    <location>
        <begin position="48"/>
        <end position="72"/>
    </location>
</feature>
<keyword evidence="3" id="KW-1185">Reference proteome</keyword>
<name>A0ABN9ZB83_PIPNA</name>
<sequence length="72" mass="7159">MAPAHRSGLPVLGARLGMPAALPWRRALRPTGAAWVCAAPARALRGLHSAGDSERGPQGEGDPGAGGDAAVP</sequence>
<evidence type="ECO:0000313" key="3">
    <source>
        <dbReference type="Proteomes" id="UP001314169"/>
    </source>
</evidence>
<evidence type="ECO:0000313" key="2">
    <source>
        <dbReference type="EMBL" id="CAK6433477.1"/>
    </source>
</evidence>
<dbReference type="Proteomes" id="UP001314169">
    <property type="component" value="Chromosome 10"/>
</dbReference>
<reference evidence="2" key="1">
    <citation type="submission" date="2023-12" db="EMBL/GenBank/DDBJ databases">
        <authorList>
            <person name="Brown T."/>
        </authorList>
    </citation>
    <scope>NUCLEOTIDE SEQUENCE</scope>
</reference>
<evidence type="ECO:0000256" key="1">
    <source>
        <dbReference type="SAM" id="MobiDB-lite"/>
    </source>
</evidence>